<dbReference type="SUPFAM" id="SSF52540">
    <property type="entry name" value="P-loop containing nucleoside triphosphate hydrolases"/>
    <property type="match status" value="2"/>
</dbReference>
<evidence type="ECO:0000256" key="6">
    <source>
        <dbReference type="ARBA" id="ARBA00022741"/>
    </source>
</evidence>
<dbReference type="SMART" id="SM00382">
    <property type="entry name" value="AAA"/>
    <property type="match status" value="2"/>
</dbReference>
<dbReference type="GO" id="GO:0005886">
    <property type="term" value="C:plasma membrane"/>
    <property type="evidence" value="ECO:0007669"/>
    <property type="project" value="UniProtKB-SubCell"/>
</dbReference>
<evidence type="ECO:0000313" key="15">
    <source>
        <dbReference type="Proteomes" id="UP000469559"/>
    </source>
</evidence>
<dbReference type="OrthoDB" id="245989at2759"/>
<dbReference type="PROSITE" id="PS50893">
    <property type="entry name" value="ABC_TRANSPORTER_2"/>
    <property type="match status" value="2"/>
</dbReference>
<dbReference type="InterPro" id="IPR010929">
    <property type="entry name" value="PDR_CDR_ABC"/>
</dbReference>
<evidence type="ECO:0000259" key="13">
    <source>
        <dbReference type="PROSITE" id="PS50893"/>
    </source>
</evidence>
<gene>
    <name evidence="14" type="primary">bfr1_0</name>
    <name evidence="14" type="ORF">LARI1_G003174</name>
</gene>
<keyword evidence="5 12" id="KW-0812">Transmembrane</keyword>
<keyword evidence="7" id="KW-0067">ATP-binding</keyword>
<feature type="transmembrane region" description="Helical" evidence="12">
    <location>
        <begin position="1429"/>
        <end position="1447"/>
    </location>
</feature>
<evidence type="ECO:0000313" key="14">
    <source>
        <dbReference type="EMBL" id="TVY18554.1"/>
    </source>
</evidence>
<dbReference type="Gene3D" id="3.40.50.300">
    <property type="entry name" value="P-loop containing nucleotide triphosphate hydrolases"/>
    <property type="match status" value="2"/>
</dbReference>
<feature type="transmembrane region" description="Helical" evidence="12">
    <location>
        <begin position="1274"/>
        <end position="1297"/>
    </location>
</feature>
<feature type="transmembrane region" description="Helical" evidence="12">
    <location>
        <begin position="532"/>
        <end position="565"/>
    </location>
</feature>
<dbReference type="Pfam" id="PF06422">
    <property type="entry name" value="PDR_CDR"/>
    <property type="match status" value="1"/>
</dbReference>
<evidence type="ECO:0000256" key="4">
    <source>
        <dbReference type="ARBA" id="ARBA00022475"/>
    </source>
</evidence>
<dbReference type="InterPro" id="IPR017871">
    <property type="entry name" value="ABC_transporter-like_CS"/>
</dbReference>
<dbReference type="CDD" id="cd03233">
    <property type="entry name" value="ABCG_PDR_domain1"/>
    <property type="match status" value="1"/>
</dbReference>
<keyword evidence="15" id="KW-1185">Reference proteome</keyword>
<evidence type="ECO:0000256" key="3">
    <source>
        <dbReference type="ARBA" id="ARBA00022448"/>
    </source>
</evidence>
<dbReference type="InterPro" id="IPR013525">
    <property type="entry name" value="ABC2_TM"/>
</dbReference>
<reference evidence="14 15" key="1">
    <citation type="submission" date="2018-05" db="EMBL/GenBank/DDBJ databases">
        <title>Whole genome sequencing for identification of molecular markers to develop diagnostic detection tools for the regulated plant pathogen Lachnellula willkommii.</title>
        <authorList>
            <person name="Giroux E."/>
            <person name="Bilodeau G."/>
        </authorList>
    </citation>
    <scope>NUCLEOTIDE SEQUENCE [LARGE SCALE GENOMIC DNA]</scope>
    <source>
        <strain evidence="14 15">CBS 203.66</strain>
    </source>
</reference>
<dbReference type="EMBL" id="QGMF01000163">
    <property type="protein sequence ID" value="TVY18554.1"/>
    <property type="molecule type" value="Genomic_DNA"/>
</dbReference>
<comment type="caution">
    <text evidence="14">The sequence shown here is derived from an EMBL/GenBank/DDBJ whole genome shotgun (WGS) entry which is preliminary data.</text>
</comment>
<dbReference type="InterPro" id="IPR034003">
    <property type="entry name" value="ABCG_PDR_2"/>
</dbReference>
<evidence type="ECO:0000256" key="5">
    <source>
        <dbReference type="ARBA" id="ARBA00022692"/>
    </source>
</evidence>
<dbReference type="InterPro" id="IPR029481">
    <property type="entry name" value="ABC_trans_N"/>
</dbReference>
<comment type="similarity">
    <text evidence="2">Belongs to the ABC transporter superfamily. ABCG family. PDR (TC 3.A.1.205) subfamily.</text>
</comment>
<dbReference type="InterPro" id="IPR034001">
    <property type="entry name" value="ABCG_PDR_1"/>
</dbReference>
<feature type="transmembrane region" description="Helical" evidence="12">
    <location>
        <begin position="1309"/>
        <end position="1335"/>
    </location>
</feature>
<feature type="transmembrane region" description="Helical" evidence="12">
    <location>
        <begin position="571"/>
        <end position="593"/>
    </location>
</feature>
<feature type="transmembrane region" description="Helical" evidence="12">
    <location>
        <begin position="658"/>
        <end position="676"/>
    </location>
</feature>
<evidence type="ECO:0000256" key="2">
    <source>
        <dbReference type="ARBA" id="ARBA00006012"/>
    </source>
</evidence>
<dbReference type="Pfam" id="PF00005">
    <property type="entry name" value="ABC_tran"/>
    <property type="match status" value="2"/>
</dbReference>
<keyword evidence="10" id="KW-0325">Glycoprotein</keyword>
<dbReference type="CDD" id="cd03232">
    <property type="entry name" value="ABCG_PDR_domain2"/>
    <property type="match status" value="1"/>
</dbReference>
<dbReference type="InterPro" id="IPR003439">
    <property type="entry name" value="ABC_transporter-like_ATP-bd"/>
</dbReference>
<dbReference type="Pfam" id="PF01061">
    <property type="entry name" value="ABC2_membrane"/>
    <property type="match status" value="3"/>
</dbReference>
<keyword evidence="6" id="KW-0547">Nucleotide-binding</keyword>
<dbReference type="GO" id="GO:0140359">
    <property type="term" value="F:ABC-type transporter activity"/>
    <property type="evidence" value="ECO:0007669"/>
    <property type="project" value="InterPro"/>
</dbReference>
<dbReference type="PROSITE" id="PS00211">
    <property type="entry name" value="ABC_TRANSPORTER_1"/>
    <property type="match status" value="1"/>
</dbReference>
<dbReference type="FunFam" id="3.40.50.300:FF:001465">
    <property type="entry name" value="ABC multidrug transporter (Eurofung)"/>
    <property type="match status" value="1"/>
</dbReference>
<dbReference type="GO" id="GO:0005524">
    <property type="term" value="F:ATP binding"/>
    <property type="evidence" value="ECO:0007669"/>
    <property type="project" value="UniProtKB-KW"/>
</dbReference>
<dbReference type="GO" id="GO:0016887">
    <property type="term" value="F:ATP hydrolysis activity"/>
    <property type="evidence" value="ECO:0007669"/>
    <property type="project" value="InterPro"/>
</dbReference>
<feature type="transmembrane region" description="Helical" evidence="12">
    <location>
        <begin position="1165"/>
        <end position="1183"/>
    </location>
</feature>
<organism evidence="14 15">
    <name type="scientific">Lachnellula arida</name>
    <dbReference type="NCBI Taxonomy" id="1316785"/>
    <lineage>
        <taxon>Eukaryota</taxon>
        <taxon>Fungi</taxon>
        <taxon>Dikarya</taxon>
        <taxon>Ascomycota</taxon>
        <taxon>Pezizomycotina</taxon>
        <taxon>Leotiomycetes</taxon>
        <taxon>Helotiales</taxon>
        <taxon>Lachnaceae</taxon>
        <taxon>Lachnellula</taxon>
    </lineage>
</organism>
<dbReference type="FunFam" id="3.40.50.300:FF:000054">
    <property type="entry name" value="ABC multidrug transporter atrF"/>
    <property type="match status" value="1"/>
</dbReference>
<accession>A0A8T9BES6</accession>
<keyword evidence="9 12" id="KW-0472">Membrane</keyword>
<evidence type="ECO:0000256" key="9">
    <source>
        <dbReference type="ARBA" id="ARBA00023136"/>
    </source>
</evidence>
<keyword evidence="8 12" id="KW-1133">Transmembrane helix</keyword>
<dbReference type="InterPro" id="IPR027417">
    <property type="entry name" value="P-loop_NTPase"/>
</dbReference>
<keyword evidence="3" id="KW-0813">Transport</keyword>
<feature type="transmembrane region" description="Helical" evidence="12">
    <location>
        <begin position="736"/>
        <end position="757"/>
    </location>
</feature>
<evidence type="ECO:0000256" key="10">
    <source>
        <dbReference type="ARBA" id="ARBA00023180"/>
    </source>
</evidence>
<evidence type="ECO:0000256" key="7">
    <source>
        <dbReference type="ARBA" id="ARBA00022840"/>
    </source>
</evidence>
<proteinExistence type="inferred from homology"/>
<name>A0A8T9BES6_9HELO</name>
<evidence type="ECO:0000256" key="12">
    <source>
        <dbReference type="SAM" id="Phobius"/>
    </source>
</evidence>
<keyword evidence="4" id="KW-1003">Cell membrane</keyword>
<dbReference type="InterPro" id="IPR043926">
    <property type="entry name" value="ABCG_dom"/>
</dbReference>
<dbReference type="InterPro" id="IPR003593">
    <property type="entry name" value="AAA+_ATPase"/>
</dbReference>
<feature type="domain" description="ABC transporter" evidence="13">
    <location>
        <begin position="100"/>
        <end position="355"/>
    </location>
</feature>
<evidence type="ECO:0000256" key="8">
    <source>
        <dbReference type="ARBA" id="ARBA00022989"/>
    </source>
</evidence>
<dbReference type="Proteomes" id="UP000469559">
    <property type="component" value="Unassembled WGS sequence"/>
</dbReference>
<dbReference type="Pfam" id="PF19055">
    <property type="entry name" value="ABC2_membrane_7"/>
    <property type="match status" value="1"/>
</dbReference>
<dbReference type="PANTHER" id="PTHR19241">
    <property type="entry name" value="ATP-BINDING CASSETTE TRANSPORTER"/>
    <property type="match status" value="1"/>
</dbReference>
<feature type="transmembrane region" description="Helical" evidence="12">
    <location>
        <begin position="1231"/>
        <end position="1262"/>
    </location>
</feature>
<feature type="transmembrane region" description="Helical" evidence="12">
    <location>
        <begin position="1189"/>
        <end position="1210"/>
    </location>
</feature>
<evidence type="ECO:0000256" key="11">
    <source>
        <dbReference type="SAM" id="MobiDB-lite"/>
    </source>
</evidence>
<comment type="subcellular location">
    <subcellularLocation>
        <location evidence="1">Cell membrane</location>
        <topology evidence="1">Multi-pass membrane protein</topology>
    </subcellularLocation>
</comment>
<feature type="region of interest" description="Disordered" evidence="11">
    <location>
        <begin position="782"/>
        <end position="815"/>
    </location>
</feature>
<sequence>MAATEPEPKAKAYAPVATQPGLVSRILTNTSVLTRRSSQRIFDDEEPVSMASDWKMMPELKIIRRQGEKDEVKGRKLGVTWKNLTIKGIGADAAINENVGSQFNIPRALMEARGGAPMKTIVENSHGCVKPGEMLLVLGRPGSGCTSLLKVLANRREGFAEITGDVNWGAMNPKDAAQYRGQIVMNTEEELFYPTLTVGQTINFATALKIPFNLPSDKASPDEFQRENVDFLLESLGIPHTRDTKVGNEFVRGVSGGERKRVSILETLATRASVFCWDNSTRGLDASTALEYTKAVRAITDIFGLASIVTLYQAGNGIYNLFDKALVIDEGKQIYYGPLKQARSFMEDLGFYCDDGANIADYLTGVTVPSERKIREGVESFPRTADEIRAAYEKSSIKHEMEAEYNYPTSEEAISRTEDFRIGVQHEKAKGLPKKSPYTVSFGRQINACVKRQYQILWGDKASLIIKQCAVLAQALIAGSLFYNAPANSGGLFVKSGALFLSLLFNSLMAMSEVTDSFSGRPVLAKHKNFALFHPAAFCLAQVAADIPVLLFQITPFSLVLYFMVGLRQDAGAFFTFWIFCPYFLLLIPTFPLQNTFNVVEVSQPRIFATSMCMTALFRSIGAGFTTFDGASKVSGFLVSAFIMYTGYMIQKPSMHPWFVWIYWIDPLAYGFSAILANEFKDAIIPCVGTNLVPNGPQYGDLLYSACAGVGGARPGATSVTGGEYLASLSYSASNIWRNFGIIWAFWVLFVAITIFATSHWKAQGGKGGVLLIPREKAKKNTQHLVADEESQSKSQVDQEKKIVNSGNSSSDETAVADQQLLRNTSVFTWKNLSYTVKTPSGDRTLLDDVHGWVKPGQLGALMGSSGAGKTTLLDVLAQRKTDGTIRGSVLVDGRPLAVSFQRSAGYCEQLDVHEPLATVREALEFSALLRQSRTTPREEKLKYVDSIIDLLEMHDIENTLIGTTGAGLSVEQRKRLTIGVELVSKPSILIFLDEPTSGLDGQAAFNIVRFLRKLADVGQAVLVTIHQPSAQLFLQFDSLLLLARGGKTVYFGDIGPNAATLKEYFARYDAPCPKDANPAEHMIDVVSGSHSQTKDWNQVWLDSPEHKRSIEELDRIISDAASKPPGTVDDGFEFAMPLWQQTKIVTHRMNVSVWRNTDYINNKLALHVGSALFNGFSFWMIGHSIADLQLRLFTVFNFIFVAPGVIAQLQPLFIDRRDIYEAREKKSKMYSWIAFVTGLIISELPYLCVCAVLYFVCWYYTVGFPTDSNKAGATLFVMIMYEFVYTGIGQFIAAYAPNAVFATLANPLVIGTLVSFCGVLVPYGQITAFWRYWIYWLNPFNYLMGSLLTFTSFSAPVRCAESEFATFNPPANQTCGVYLTDYMSGMGARSNLTNPDATSGCQVCEYRTGADYLSNLNLADYYYGWRDAGIVVLFAFSGYAMVYLLMKLRTKQSKTAE</sequence>
<dbReference type="Pfam" id="PF14510">
    <property type="entry name" value="ABC_trans_N"/>
    <property type="match status" value="1"/>
</dbReference>
<protein>
    <submittedName>
        <fullName evidence="14">Brefeldin A resistance protein</fullName>
    </submittedName>
</protein>
<feature type="domain" description="ABC transporter" evidence="13">
    <location>
        <begin position="822"/>
        <end position="1071"/>
    </location>
</feature>
<evidence type="ECO:0000256" key="1">
    <source>
        <dbReference type="ARBA" id="ARBA00004651"/>
    </source>
</evidence>